<dbReference type="GeneID" id="95568444"/>
<reference evidence="2 3" key="1">
    <citation type="journal article" date="2012" name="Int. J. Syst. Evol. Microbiol.">
        <title>Vibrio caribbeanicus sp. nov., isolated from the marine sponge Scleritoderma cyanea.</title>
        <authorList>
            <person name="Hoffmann M."/>
            <person name="Monday S.R."/>
            <person name="Allard M.W."/>
            <person name="Strain E.A."/>
            <person name="Whittaker P."/>
            <person name="Naum M."/>
            <person name="McCarthy P.J."/>
            <person name="Lopez J.V."/>
            <person name="Fischer M."/>
            <person name="Brown E.W."/>
        </authorList>
    </citation>
    <scope>NUCLEOTIDE SEQUENCE [LARGE SCALE GENOMIC DNA]</scope>
    <source>
        <strain evidence="3">DSMZ 21326</strain>
    </source>
</reference>
<dbReference type="RefSeq" id="WP_008075038.1">
    <property type="nucleotide sequence ID" value="NZ_AEVT01000031.1"/>
</dbReference>
<evidence type="ECO:0000313" key="3">
    <source>
        <dbReference type="Proteomes" id="UP000006228"/>
    </source>
</evidence>
<dbReference type="InterPro" id="IPR000868">
    <property type="entry name" value="Isochorismatase-like_dom"/>
</dbReference>
<dbReference type="CDD" id="cd01012">
    <property type="entry name" value="YcaC_related"/>
    <property type="match status" value="1"/>
</dbReference>
<name>E8M485_PHOS4</name>
<dbReference type="Gene3D" id="3.40.50.850">
    <property type="entry name" value="Isochorismatase-like"/>
    <property type="match status" value="1"/>
</dbReference>
<protein>
    <submittedName>
        <fullName evidence="2">Isochorismatase family protein</fullName>
    </submittedName>
</protein>
<accession>E8M485</accession>
<gene>
    <name evidence="2" type="ORF">VISI1226_06363</name>
</gene>
<proteinExistence type="predicted"/>
<dbReference type="PANTHER" id="PTHR14119:SF3">
    <property type="entry name" value="ISOCHORISMATASE DOMAIN-CONTAINING PROTEIN 2"/>
    <property type="match status" value="1"/>
</dbReference>
<dbReference type="EMBL" id="AEVT01000031">
    <property type="protein sequence ID" value="EGA71123.1"/>
    <property type="molecule type" value="Genomic_DNA"/>
</dbReference>
<evidence type="ECO:0000259" key="1">
    <source>
        <dbReference type="Pfam" id="PF00857"/>
    </source>
</evidence>
<dbReference type="Proteomes" id="UP000006228">
    <property type="component" value="Unassembled WGS sequence"/>
</dbReference>
<evidence type="ECO:0000313" key="2">
    <source>
        <dbReference type="EMBL" id="EGA71123.1"/>
    </source>
</evidence>
<dbReference type="AlphaFoldDB" id="E8M485"/>
<dbReference type="OrthoDB" id="9796958at2"/>
<dbReference type="Pfam" id="PF00857">
    <property type="entry name" value="Isochorismatase"/>
    <property type="match status" value="1"/>
</dbReference>
<feature type="domain" description="Isochorismatase-like" evidence="1">
    <location>
        <begin position="8"/>
        <end position="155"/>
    </location>
</feature>
<organism evidence="2 3">
    <name type="scientific">Vibrio sinaloensis DSM 21326</name>
    <dbReference type="NCBI Taxonomy" id="945550"/>
    <lineage>
        <taxon>Bacteria</taxon>
        <taxon>Pseudomonadati</taxon>
        <taxon>Pseudomonadota</taxon>
        <taxon>Gammaproteobacteria</taxon>
        <taxon>Vibrionales</taxon>
        <taxon>Vibrionaceae</taxon>
        <taxon>Vibrio</taxon>
        <taxon>Vibrio oreintalis group</taxon>
    </lineage>
</organism>
<dbReference type="eggNOG" id="COG1335">
    <property type="taxonomic scope" value="Bacteria"/>
</dbReference>
<dbReference type="PANTHER" id="PTHR14119">
    <property type="entry name" value="HYDROLASE"/>
    <property type="match status" value="1"/>
</dbReference>
<sequence length="178" mass="19813">MLEKETTGLIVIDIQGKLARVVDDSEGMISQCEKLIQGCQVLGLPVLWLEQNPQRLGSTVEELRTLQTQPVFEKFTFDGCKDAHFAQALAQSGIQHWLVCGIETHICVYQTVQSLIALGYQAHVVSDCVSSRSKESKALALNKMTQLGAKTTNVEMCLYEILQDCRAPEFKSILQLIK</sequence>
<comment type="caution">
    <text evidence="2">The sequence shown here is derived from an EMBL/GenBank/DDBJ whole genome shotgun (WGS) entry which is preliminary data.</text>
</comment>
<dbReference type="SUPFAM" id="SSF52499">
    <property type="entry name" value="Isochorismatase-like hydrolases"/>
    <property type="match status" value="1"/>
</dbReference>
<dbReference type="InterPro" id="IPR036380">
    <property type="entry name" value="Isochorismatase-like_sf"/>
</dbReference>
<dbReference type="InterPro" id="IPR050993">
    <property type="entry name" value="Isochorismatase_domain"/>
</dbReference>